<feature type="binding site" evidence="6">
    <location>
        <position position="149"/>
    </location>
    <ligand>
        <name>S-adenosyl-L-methionine</name>
        <dbReference type="ChEBI" id="CHEBI:59789"/>
    </ligand>
</feature>
<dbReference type="EMBL" id="FQVI01000008">
    <property type="protein sequence ID" value="SHE89083.1"/>
    <property type="molecule type" value="Genomic_DNA"/>
</dbReference>
<comment type="subcellular location">
    <subcellularLocation>
        <location evidence="6">Cytoplasm</location>
    </subcellularLocation>
</comment>
<dbReference type="CDD" id="cd02440">
    <property type="entry name" value="AdoMet_MTases"/>
    <property type="match status" value="1"/>
</dbReference>
<name>A0A1M4X6T2_9CLOT</name>
<comment type="function">
    <text evidence="6">Specifically methylates the N7 position of a guanine in 16S rRNA.</text>
</comment>
<dbReference type="Pfam" id="PF02527">
    <property type="entry name" value="GidB"/>
    <property type="match status" value="1"/>
</dbReference>
<dbReference type="Proteomes" id="UP000184245">
    <property type="component" value="Unassembled WGS sequence"/>
</dbReference>
<dbReference type="STRING" id="1122155.SAMN02745158_01851"/>
<keyword evidence="2 6" id="KW-0698">rRNA processing</keyword>
<dbReference type="GO" id="GO:0005829">
    <property type="term" value="C:cytosol"/>
    <property type="evidence" value="ECO:0007669"/>
    <property type="project" value="TreeGrafter"/>
</dbReference>
<evidence type="ECO:0000256" key="1">
    <source>
        <dbReference type="ARBA" id="ARBA00022490"/>
    </source>
</evidence>
<evidence type="ECO:0000313" key="8">
    <source>
        <dbReference type="Proteomes" id="UP000184245"/>
    </source>
</evidence>
<dbReference type="GO" id="GO:0070043">
    <property type="term" value="F:rRNA (guanine-N7-)-methyltransferase activity"/>
    <property type="evidence" value="ECO:0007669"/>
    <property type="project" value="UniProtKB-UniRule"/>
</dbReference>
<sequence length="240" mass="26818">MNYNLSILEQCCKEFHLELSERQKQQFIQYYELLAEWNKVMNLTGITQWEEVLLKHFADSLSVTRVIDLSQAGSLIDVGTGAGFPGIPIKIAFPHIKVTLLDSLNKRINFLNEVIGQLGLEGITAVHGRAEDIARKPEHRDSYDVSVSRAVANLASLTEYCMPFVKPGGCFISYKSGTIEEELVQAQKAIKTLGGRQDPPATFSLMNSGITRSLIKIIKQTPTPRKYPRKAGLPTREPIM</sequence>
<dbReference type="FunFam" id="3.40.50.150:FF:000041">
    <property type="entry name" value="Ribosomal RNA small subunit methyltransferase G"/>
    <property type="match status" value="1"/>
</dbReference>
<evidence type="ECO:0000313" key="7">
    <source>
        <dbReference type="EMBL" id="SHE89083.1"/>
    </source>
</evidence>
<evidence type="ECO:0000256" key="5">
    <source>
        <dbReference type="ARBA" id="ARBA00022691"/>
    </source>
</evidence>
<gene>
    <name evidence="6" type="primary">rsmG</name>
    <name evidence="7" type="ORF">SAMN02745158_01851</name>
</gene>
<dbReference type="NCBIfam" id="TIGR00138">
    <property type="entry name" value="rsmG_gidB"/>
    <property type="match status" value="1"/>
</dbReference>
<feature type="binding site" evidence="6">
    <location>
        <position position="79"/>
    </location>
    <ligand>
        <name>S-adenosyl-L-methionine</name>
        <dbReference type="ChEBI" id="CHEBI:59789"/>
    </ligand>
</feature>
<dbReference type="AlphaFoldDB" id="A0A1M4X6T2"/>
<keyword evidence="1 6" id="KW-0963">Cytoplasm</keyword>
<dbReference type="SUPFAM" id="SSF53335">
    <property type="entry name" value="S-adenosyl-L-methionine-dependent methyltransferases"/>
    <property type="match status" value="1"/>
</dbReference>
<comment type="caution">
    <text evidence="6">Lacks conserved residue(s) required for the propagation of feature annotation.</text>
</comment>
<keyword evidence="8" id="KW-1185">Reference proteome</keyword>
<evidence type="ECO:0000256" key="4">
    <source>
        <dbReference type="ARBA" id="ARBA00022679"/>
    </source>
</evidence>
<evidence type="ECO:0000256" key="6">
    <source>
        <dbReference type="HAMAP-Rule" id="MF_00074"/>
    </source>
</evidence>
<accession>A0A1M4X6T2</accession>
<dbReference type="InterPro" id="IPR029063">
    <property type="entry name" value="SAM-dependent_MTases_sf"/>
</dbReference>
<keyword evidence="5 6" id="KW-0949">S-adenosyl-L-methionine</keyword>
<evidence type="ECO:0000256" key="2">
    <source>
        <dbReference type="ARBA" id="ARBA00022552"/>
    </source>
</evidence>
<feature type="binding site" evidence="6">
    <location>
        <position position="84"/>
    </location>
    <ligand>
        <name>S-adenosyl-L-methionine</name>
        <dbReference type="ChEBI" id="CHEBI:59789"/>
    </ligand>
</feature>
<dbReference type="OrthoDB" id="9808773at2"/>
<dbReference type="InterPro" id="IPR003682">
    <property type="entry name" value="rRNA_ssu_MeTfrase_G"/>
</dbReference>
<reference evidence="7 8" key="1">
    <citation type="submission" date="2016-11" db="EMBL/GenBank/DDBJ databases">
        <authorList>
            <person name="Jaros S."/>
            <person name="Januszkiewicz K."/>
            <person name="Wedrychowicz H."/>
        </authorList>
    </citation>
    <scope>NUCLEOTIDE SEQUENCE [LARGE SCALE GENOMIC DNA]</scope>
    <source>
        <strain evidence="7 8">DSM 17459</strain>
    </source>
</reference>
<dbReference type="HAMAP" id="MF_00074">
    <property type="entry name" value="16SrRNA_methyltr_G"/>
    <property type="match status" value="1"/>
</dbReference>
<keyword evidence="3 6" id="KW-0489">Methyltransferase</keyword>
<proteinExistence type="inferred from homology"/>
<comment type="similarity">
    <text evidence="6">Belongs to the methyltransferase superfamily. RNA methyltransferase RsmG family.</text>
</comment>
<organism evidence="7 8">
    <name type="scientific">Lactonifactor longoviformis DSM 17459</name>
    <dbReference type="NCBI Taxonomy" id="1122155"/>
    <lineage>
        <taxon>Bacteria</taxon>
        <taxon>Bacillati</taxon>
        <taxon>Bacillota</taxon>
        <taxon>Clostridia</taxon>
        <taxon>Eubacteriales</taxon>
        <taxon>Clostridiaceae</taxon>
        <taxon>Lactonifactor</taxon>
    </lineage>
</organism>
<dbReference type="EC" id="2.1.1.-" evidence="6"/>
<dbReference type="RefSeq" id="WP_072851156.1">
    <property type="nucleotide sequence ID" value="NZ_FQVI01000008.1"/>
</dbReference>
<dbReference type="Gene3D" id="3.40.50.150">
    <property type="entry name" value="Vaccinia Virus protein VP39"/>
    <property type="match status" value="1"/>
</dbReference>
<feature type="binding site" evidence="6">
    <location>
        <begin position="130"/>
        <end position="131"/>
    </location>
    <ligand>
        <name>S-adenosyl-L-methionine</name>
        <dbReference type="ChEBI" id="CHEBI:59789"/>
    </ligand>
</feature>
<dbReference type="PANTHER" id="PTHR31760">
    <property type="entry name" value="S-ADENOSYL-L-METHIONINE-DEPENDENT METHYLTRANSFERASES SUPERFAMILY PROTEIN"/>
    <property type="match status" value="1"/>
</dbReference>
<keyword evidence="4 6" id="KW-0808">Transferase</keyword>
<protein>
    <recommendedName>
        <fullName evidence="6">Ribosomal RNA small subunit methyltransferase G</fullName>
        <ecNumber evidence="6">2.1.1.-</ecNumber>
    </recommendedName>
    <alternativeName>
        <fullName evidence="6">16S rRNA 7-methylguanosine methyltransferase</fullName>
        <shortName evidence="6">16S rRNA m7G methyltransferase</shortName>
    </alternativeName>
</protein>
<dbReference type="PANTHER" id="PTHR31760:SF0">
    <property type="entry name" value="S-ADENOSYL-L-METHIONINE-DEPENDENT METHYLTRANSFERASES SUPERFAMILY PROTEIN"/>
    <property type="match status" value="1"/>
</dbReference>
<evidence type="ECO:0000256" key="3">
    <source>
        <dbReference type="ARBA" id="ARBA00022603"/>
    </source>
</evidence>